<dbReference type="InterPro" id="IPR029062">
    <property type="entry name" value="Class_I_gatase-like"/>
</dbReference>
<dbReference type="Gene3D" id="1.10.10.60">
    <property type="entry name" value="Homeodomain-like"/>
    <property type="match status" value="1"/>
</dbReference>
<dbReference type="SUPFAM" id="SSF46689">
    <property type="entry name" value="Homeodomain-like"/>
    <property type="match status" value="2"/>
</dbReference>
<dbReference type="AlphaFoldDB" id="A0AAU7Q9L9"/>
<accession>A0AAU7Q9L9</accession>
<dbReference type="InterPro" id="IPR052158">
    <property type="entry name" value="INH-QAR"/>
</dbReference>
<name>A0AAU7Q9L9_9GAMM</name>
<dbReference type="SMART" id="SM00342">
    <property type="entry name" value="HTH_ARAC"/>
    <property type="match status" value="1"/>
</dbReference>
<evidence type="ECO:0000313" key="4">
    <source>
        <dbReference type="EMBL" id="XBS68896.1"/>
    </source>
</evidence>
<sequence>MAVKRVGFVLYPGFTPLQLAVAGVFDMANQLAGETLYETRMMSERGGLLRGPVGVWVETEPFSDDYFDLLVVGGGAVQPDAAVIEFLRTAPQRSRRIAGVCTGTFALAAAGLLDGLRVTTHWKIARKLQERFPSIHVEENRIFIADGSIWTCAGSTAGLDLALALIEDDFGIETARAIARHFVMYQRRSGGQSQYSTLLELEPKSDRLQNVITYVRRNLSNRLRVEELAAVANLSPRQFSRSFQTETGQSPAKAVENIRLEAARNLMEDSTHSISAIARQTGFGDADRMRRAFVRAFGQSPAIMRRAAGRLADINVESQS</sequence>
<evidence type="ECO:0000256" key="2">
    <source>
        <dbReference type="ARBA" id="ARBA00023163"/>
    </source>
</evidence>
<dbReference type="GO" id="GO:0043565">
    <property type="term" value="F:sequence-specific DNA binding"/>
    <property type="evidence" value="ECO:0007669"/>
    <property type="project" value="InterPro"/>
</dbReference>
<dbReference type="CDD" id="cd03137">
    <property type="entry name" value="GATase1_AraC_1"/>
    <property type="match status" value="1"/>
</dbReference>
<organism evidence="4">
    <name type="scientific">Acerihabitans sp. KWT182</name>
    <dbReference type="NCBI Taxonomy" id="3157919"/>
    <lineage>
        <taxon>Bacteria</taxon>
        <taxon>Pseudomonadati</taxon>
        <taxon>Pseudomonadota</taxon>
        <taxon>Gammaproteobacteria</taxon>
        <taxon>Enterobacterales</taxon>
        <taxon>Pectobacteriaceae</taxon>
        <taxon>Acerihabitans</taxon>
    </lineage>
</organism>
<dbReference type="EMBL" id="CP157947">
    <property type="protein sequence ID" value="XBS68896.1"/>
    <property type="molecule type" value="Genomic_DNA"/>
</dbReference>
<dbReference type="InterPro" id="IPR009057">
    <property type="entry name" value="Homeodomain-like_sf"/>
</dbReference>
<dbReference type="PANTHER" id="PTHR43130:SF3">
    <property type="entry name" value="HTH-TYPE TRANSCRIPTIONAL REGULATOR RV1931C"/>
    <property type="match status" value="1"/>
</dbReference>
<keyword evidence="1" id="KW-0805">Transcription regulation</keyword>
<dbReference type="PROSITE" id="PS01124">
    <property type="entry name" value="HTH_ARAC_FAMILY_2"/>
    <property type="match status" value="1"/>
</dbReference>
<keyword evidence="2" id="KW-0804">Transcription</keyword>
<dbReference type="Gene3D" id="3.40.50.880">
    <property type="match status" value="1"/>
</dbReference>
<dbReference type="Pfam" id="PF12833">
    <property type="entry name" value="HTH_18"/>
    <property type="match status" value="1"/>
</dbReference>
<dbReference type="Pfam" id="PF01965">
    <property type="entry name" value="DJ-1_PfpI"/>
    <property type="match status" value="1"/>
</dbReference>
<gene>
    <name evidence="4" type="ORF">ABK905_20395</name>
</gene>
<evidence type="ECO:0000256" key="1">
    <source>
        <dbReference type="ARBA" id="ARBA00023015"/>
    </source>
</evidence>
<feature type="domain" description="HTH araC/xylS-type" evidence="3">
    <location>
        <begin position="209"/>
        <end position="307"/>
    </location>
</feature>
<evidence type="ECO:0000259" key="3">
    <source>
        <dbReference type="PROSITE" id="PS01124"/>
    </source>
</evidence>
<dbReference type="InterPro" id="IPR018060">
    <property type="entry name" value="HTH_AraC"/>
</dbReference>
<dbReference type="SUPFAM" id="SSF52317">
    <property type="entry name" value="Class I glutamine amidotransferase-like"/>
    <property type="match status" value="1"/>
</dbReference>
<proteinExistence type="predicted"/>
<protein>
    <submittedName>
        <fullName evidence="4">GlxA family transcriptional regulator</fullName>
    </submittedName>
</protein>
<reference evidence="4" key="1">
    <citation type="submission" date="2024-06" db="EMBL/GenBank/DDBJ databases">
        <authorList>
            <person name="Coelho C."/>
            <person name="Bento M."/>
            <person name="Garcia E."/>
            <person name="Camelo A."/>
            <person name="Brandao I."/>
            <person name="Espirito Santo C."/>
            <person name="Trovao J."/>
            <person name="Verissimo A."/>
            <person name="Costa J."/>
            <person name="Tiago I."/>
        </authorList>
    </citation>
    <scope>NUCLEOTIDE SEQUENCE</scope>
    <source>
        <strain evidence="4">KWT182</strain>
    </source>
</reference>
<dbReference type="GO" id="GO:0003700">
    <property type="term" value="F:DNA-binding transcription factor activity"/>
    <property type="evidence" value="ECO:0007669"/>
    <property type="project" value="InterPro"/>
</dbReference>
<dbReference type="PANTHER" id="PTHR43130">
    <property type="entry name" value="ARAC-FAMILY TRANSCRIPTIONAL REGULATOR"/>
    <property type="match status" value="1"/>
</dbReference>
<dbReference type="InterPro" id="IPR002818">
    <property type="entry name" value="DJ-1/PfpI"/>
</dbReference>